<reference evidence="2 3" key="1">
    <citation type="journal article" date="2018" name="J. Microbiol.">
        <title>Leifsonia flava sp. nov., a novel actinobacterium isolated from the rhizosphere of Aquilegia viridiflora.</title>
        <authorList>
            <person name="Cai Y."/>
            <person name="Tao W.Z."/>
            <person name="Ma Y.J."/>
            <person name="Cheng J."/>
            <person name="Zhang M.Y."/>
            <person name="Zhang Y.X."/>
        </authorList>
    </citation>
    <scope>NUCLEOTIDE SEQUENCE [LARGE SCALE GENOMIC DNA]</scope>
    <source>
        <strain evidence="2 3">SYP-B2174</strain>
    </source>
</reference>
<dbReference type="Pfam" id="PF01872">
    <property type="entry name" value="RibD_C"/>
    <property type="match status" value="1"/>
</dbReference>
<comment type="caution">
    <text evidence="2">The sequence shown here is derived from an EMBL/GenBank/DDBJ whole genome shotgun (WGS) entry which is preliminary data.</text>
</comment>
<dbReference type="EMBL" id="SPQZ01000001">
    <property type="protein sequence ID" value="TFV99673.1"/>
    <property type="molecule type" value="Genomic_DNA"/>
</dbReference>
<dbReference type="GO" id="GO:0009231">
    <property type="term" value="P:riboflavin biosynthetic process"/>
    <property type="evidence" value="ECO:0007669"/>
    <property type="project" value="InterPro"/>
</dbReference>
<evidence type="ECO:0000259" key="1">
    <source>
        <dbReference type="Pfam" id="PF01872"/>
    </source>
</evidence>
<organism evidence="2 3">
    <name type="scientific">Orlajensenia leifsoniae</name>
    <dbReference type="NCBI Taxonomy" id="2561933"/>
    <lineage>
        <taxon>Bacteria</taxon>
        <taxon>Bacillati</taxon>
        <taxon>Actinomycetota</taxon>
        <taxon>Actinomycetes</taxon>
        <taxon>Micrococcales</taxon>
        <taxon>Microbacteriaceae</taxon>
        <taxon>Orlajensenia</taxon>
    </lineage>
</organism>
<dbReference type="Gene3D" id="3.40.430.10">
    <property type="entry name" value="Dihydrofolate Reductase, subunit A"/>
    <property type="match status" value="1"/>
</dbReference>
<accession>A0A4Y9R7J2</accession>
<dbReference type="PANTHER" id="PTHR38011:SF11">
    <property type="entry name" value="2,5-DIAMINO-6-RIBOSYLAMINO-4(3H)-PYRIMIDINONE 5'-PHOSPHATE REDUCTASE"/>
    <property type="match status" value="1"/>
</dbReference>
<proteinExistence type="predicted"/>
<gene>
    <name evidence="2" type="ORF">E4M00_00235</name>
</gene>
<sequence length="219" mass="23752">MPLLQRLASPADDARLRASLAPFTSLTAPPPALYSCRMTARRIVLGMQVSLDGFVAGVDDDLSWLMSRTDEELLDAQAEFLEGFDTMIMGRVNYLDQAAHWPTADEPLAPVLNGFTKLVFSTTLERVEWEGTRLATRPPAEEIAELRAEPGLDIFVAGGARLAQSLLADGLIDEVRLVVQPVAIGAGIPLFAREQALDLLEVQRLASGALVTTYSVVHP</sequence>
<dbReference type="InterPro" id="IPR024072">
    <property type="entry name" value="DHFR-like_dom_sf"/>
</dbReference>
<keyword evidence="3" id="KW-1185">Reference proteome</keyword>
<dbReference type="AlphaFoldDB" id="A0A4Y9R7J2"/>
<protein>
    <submittedName>
        <fullName evidence="2">Dihydrofolate reductase</fullName>
    </submittedName>
</protein>
<dbReference type="InterPro" id="IPR002734">
    <property type="entry name" value="RibDG_C"/>
</dbReference>
<feature type="domain" description="Bacterial bifunctional deaminase-reductase C-terminal" evidence="1">
    <location>
        <begin position="43"/>
        <end position="209"/>
    </location>
</feature>
<evidence type="ECO:0000313" key="2">
    <source>
        <dbReference type="EMBL" id="TFV99673.1"/>
    </source>
</evidence>
<dbReference type="InterPro" id="IPR050765">
    <property type="entry name" value="Riboflavin_Biosynth_HTPR"/>
</dbReference>
<dbReference type="Proteomes" id="UP000298127">
    <property type="component" value="Unassembled WGS sequence"/>
</dbReference>
<evidence type="ECO:0000313" key="3">
    <source>
        <dbReference type="Proteomes" id="UP000298127"/>
    </source>
</evidence>
<dbReference type="SUPFAM" id="SSF53597">
    <property type="entry name" value="Dihydrofolate reductase-like"/>
    <property type="match status" value="1"/>
</dbReference>
<dbReference type="PANTHER" id="PTHR38011">
    <property type="entry name" value="DIHYDROFOLATE REDUCTASE FAMILY PROTEIN (AFU_ORTHOLOGUE AFUA_8G06820)"/>
    <property type="match status" value="1"/>
</dbReference>
<dbReference type="GO" id="GO:0008703">
    <property type="term" value="F:5-amino-6-(5-phosphoribosylamino)uracil reductase activity"/>
    <property type="evidence" value="ECO:0007669"/>
    <property type="project" value="InterPro"/>
</dbReference>
<name>A0A4Y9R7J2_9MICO</name>